<dbReference type="InterPro" id="IPR029055">
    <property type="entry name" value="Ntn_hydrolases_N"/>
</dbReference>
<evidence type="ECO:0000313" key="2">
    <source>
        <dbReference type="Proteomes" id="UP001484535"/>
    </source>
</evidence>
<sequence length="321" mass="33290">MTMPTLPARHTPPAPEWTLVIHGGAGTILRPDLSPEREERTRAALARALVDGSAILEAGGSALDAVQAAVQVLENDPAFNAGHGAVFTAEGTIELDSAIMEGTERRAGAVCGVTRTRSPVSLARKVLDDGRYVLLASAGADKFSLEQGLEQAEPDYFGTDRARAQLARWHEREATGLPHINDEKHGTVGAVARDRSGALAAATSTGGHTGKRYGRVGDSPLIGAGTYADNRACAVSATGAGEFYIREGLAHEIAARMRFLGESAQEAADTVQAETLALGGTGGVIVVGVDGTPAWSFNTEGMYRGVAAAGAEPVVAMYGDE</sequence>
<dbReference type="Pfam" id="PF01112">
    <property type="entry name" value="Asparaginase_2"/>
    <property type="match status" value="1"/>
</dbReference>
<dbReference type="PANTHER" id="PTHR10188">
    <property type="entry name" value="L-ASPARAGINASE"/>
    <property type="match status" value="1"/>
</dbReference>
<dbReference type="PANTHER" id="PTHR10188:SF6">
    <property type="entry name" value="N(4)-(BETA-N-ACETYLGLUCOSAMINYL)-L-ASPARAGINASE"/>
    <property type="match status" value="1"/>
</dbReference>
<proteinExistence type="predicted"/>
<dbReference type="InterPro" id="IPR000246">
    <property type="entry name" value="Peptidase_T2"/>
</dbReference>
<organism evidence="1 2">
    <name type="scientific">Aurantiacibacter flavus</name>
    <dbReference type="NCBI Taxonomy" id="3145232"/>
    <lineage>
        <taxon>Bacteria</taxon>
        <taxon>Pseudomonadati</taxon>
        <taxon>Pseudomonadota</taxon>
        <taxon>Alphaproteobacteria</taxon>
        <taxon>Sphingomonadales</taxon>
        <taxon>Erythrobacteraceae</taxon>
        <taxon>Aurantiacibacter</taxon>
    </lineage>
</organism>
<comment type="caution">
    <text evidence="1">The sequence shown here is derived from an EMBL/GenBank/DDBJ whole genome shotgun (WGS) entry which is preliminary data.</text>
</comment>
<dbReference type="Gene3D" id="3.60.20.30">
    <property type="entry name" value="(Glycosyl)asparaginase"/>
    <property type="match status" value="1"/>
</dbReference>
<accession>A0ABV0D0I0</accession>
<gene>
    <name evidence="1" type="ORF">ABDJ38_14355</name>
</gene>
<keyword evidence="2" id="KW-1185">Reference proteome</keyword>
<reference evidence="1 2" key="1">
    <citation type="submission" date="2024-05" db="EMBL/GenBank/DDBJ databases">
        <authorList>
            <person name="Park S."/>
        </authorList>
    </citation>
    <scope>NUCLEOTIDE SEQUENCE [LARGE SCALE GENOMIC DNA]</scope>
    <source>
        <strain evidence="1 2">DGU5</strain>
    </source>
</reference>
<name>A0ABV0D0I0_9SPHN</name>
<dbReference type="EMBL" id="JBDLBR010000005">
    <property type="protein sequence ID" value="MEN7538361.1"/>
    <property type="molecule type" value="Genomic_DNA"/>
</dbReference>
<evidence type="ECO:0000313" key="1">
    <source>
        <dbReference type="EMBL" id="MEN7538361.1"/>
    </source>
</evidence>
<dbReference type="CDD" id="cd04701">
    <property type="entry name" value="Asparaginase_2"/>
    <property type="match status" value="1"/>
</dbReference>
<dbReference type="RefSeq" id="WP_346785818.1">
    <property type="nucleotide sequence ID" value="NZ_JBDLBR010000005.1"/>
</dbReference>
<dbReference type="Proteomes" id="UP001484535">
    <property type="component" value="Unassembled WGS sequence"/>
</dbReference>
<dbReference type="SUPFAM" id="SSF56235">
    <property type="entry name" value="N-terminal nucleophile aminohydrolases (Ntn hydrolases)"/>
    <property type="match status" value="1"/>
</dbReference>
<protein>
    <submittedName>
        <fullName evidence="1">Isoaspartyl peptidase/L-asparaginase</fullName>
    </submittedName>
</protein>